<organism evidence="1 2">
    <name type="scientific">Neofusicoccum parvum</name>
    <dbReference type="NCBI Taxonomy" id="310453"/>
    <lineage>
        <taxon>Eukaryota</taxon>
        <taxon>Fungi</taxon>
        <taxon>Dikarya</taxon>
        <taxon>Ascomycota</taxon>
        <taxon>Pezizomycotina</taxon>
        <taxon>Dothideomycetes</taxon>
        <taxon>Dothideomycetes incertae sedis</taxon>
        <taxon>Botryosphaeriales</taxon>
        <taxon>Botryosphaeriaceae</taxon>
        <taxon>Neofusicoccum</taxon>
    </lineage>
</organism>
<proteinExistence type="predicted"/>
<gene>
    <name evidence="1" type="primary">g10073</name>
    <name evidence="1" type="ORF">NpPPO83_00010073</name>
</gene>
<accession>A0ACB5RNX9</accession>
<sequence length="338" mass="36594">MHLTRNNFTALVAVTARILGATASPVERRFDSTLSATSTVPTAALVETTISSEATSAEAALSTATGPEDATAISASSTSNAAATAISSLTPSHDFPVCNDPNARPFCLPANNTDVYYGETYYVTWNSNNFPLNSSITILLNWLNDTQKQVWSSGPVNNKIGATAVDMKEEWLQGYTAYNLTFFALHFDSVADNPVTIYDGPTVQLKAKPPHHYEPPPVTKVPNELGLKVGLPVCLGFVVIVVAGLFFGMRKQRRIGLGNVMGRNRGYGSRKSRRQRLGFGGPKKEDALLQEQELLADPQYRDHSPPAPTPLSPVATPAEDGRNAFREEIERQKTGGRN</sequence>
<evidence type="ECO:0000313" key="2">
    <source>
        <dbReference type="Proteomes" id="UP001165186"/>
    </source>
</evidence>
<keyword evidence="2" id="KW-1185">Reference proteome</keyword>
<dbReference type="Proteomes" id="UP001165186">
    <property type="component" value="Unassembled WGS sequence"/>
</dbReference>
<evidence type="ECO:0000313" key="1">
    <source>
        <dbReference type="EMBL" id="GME22206.1"/>
    </source>
</evidence>
<reference evidence="1" key="1">
    <citation type="submission" date="2024-09" db="EMBL/GenBank/DDBJ databases">
        <title>Draft Genome Sequences of Neofusicoccum parvum.</title>
        <authorList>
            <person name="Ashida A."/>
            <person name="Camagna M."/>
            <person name="Tanaka A."/>
            <person name="Takemoto D."/>
        </authorList>
    </citation>
    <scope>NUCLEOTIDE SEQUENCE</scope>
    <source>
        <strain evidence="1">PPO83</strain>
    </source>
</reference>
<comment type="caution">
    <text evidence="1">The sequence shown here is derived from an EMBL/GenBank/DDBJ whole genome shotgun (WGS) entry which is preliminary data.</text>
</comment>
<name>A0ACB5RNX9_9PEZI</name>
<protein>
    <submittedName>
        <fullName evidence="1">Uncharacterized protein LTHEOB_6138</fullName>
    </submittedName>
</protein>
<dbReference type="EMBL" id="BSXG01000002">
    <property type="protein sequence ID" value="GME22206.1"/>
    <property type="molecule type" value="Genomic_DNA"/>
</dbReference>